<keyword evidence="3" id="KW-1185">Reference proteome</keyword>
<name>A0ABZ1FIR0_9ACTN</name>
<protein>
    <submittedName>
        <fullName evidence="2">Uncharacterized protein</fullName>
    </submittedName>
</protein>
<evidence type="ECO:0000313" key="3">
    <source>
        <dbReference type="Proteomes" id="UP001344251"/>
    </source>
</evidence>
<dbReference type="Proteomes" id="UP001344251">
    <property type="component" value="Chromosome"/>
</dbReference>
<feature type="compositionally biased region" description="Low complexity" evidence="1">
    <location>
        <begin position="167"/>
        <end position="176"/>
    </location>
</feature>
<reference evidence="2 3" key="1">
    <citation type="submission" date="2022-10" db="EMBL/GenBank/DDBJ databases">
        <title>The complete genomes of actinobacterial strains from the NBC collection.</title>
        <authorList>
            <person name="Joergensen T.S."/>
            <person name="Alvarez Arevalo M."/>
            <person name="Sterndorff E.B."/>
            <person name="Faurdal D."/>
            <person name="Vuksanovic O."/>
            <person name="Mourched A.-S."/>
            <person name="Charusanti P."/>
            <person name="Shaw S."/>
            <person name="Blin K."/>
            <person name="Weber T."/>
        </authorList>
    </citation>
    <scope>NUCLEOTIDE SEQUENCE [LARGE SCALE GENOMIC DNA]</scope>
    <source>
        <strain evidence="2 3">NBC 01774</strain>
    </source>
</reference>
<organism evidence="2 3">
    <name type="scientific">Streptomyces decoyicus</name>
    <dbReference type="NCBI Taxonomy" id="249567"/>
    <lineage>
        <taxon>Bacteria</taxon>
        <taxon>Bacillati</taxon>
        <taxon>Actinomycetota</taxon>
        <taxon>Actinomycetes</taxon>
        <taxon>Kitasatosporales</taxon>
        <taxon>Streptomycetaceae</taxon>
        <taxon>Streptomyces</taxon>
    </lineage>
</organism>
<dbReference type="SUPFAM" id="SSF51695">
    <property type="entry name" value="PLC-like phosphodiesterases"/>
    <property type="match status" value="1"/>
</dbReference>
<proteinExistence type="predicted"/>
<sequence length="206" mass="21769">MTGMPVLYRPTDLAALTDGSGAVADRSLSELSGLKAGDHFKAADGSYPYRAHPAPIPTLQVALDAIPRGKQIYLDLKQAPAGHVVEAGTRVLDENKARGRAGFEVKRQMTLQEKFSAAFESYGRLGRVCGGREPLANPGQGKVRCELGFGEPPRHHGSDRPPPTPPTRCATPLTTPHSKRPAHAPTPPPEDSAPPRTPAAHSAAGP</sequence>
<gene>
    <name evidence="2" type="ORF">OG863_21445</name>
</gene>
<evidence type="ECO:0000313" key="2">
    <source>
        <dbReference type="EMBL" id="WSB70317.1"/>
    </source>
</evidence>
<dbReference type="Gene3D" id="3.20.20.190">
    <property type="entry name" value="Phosphatidylinositol (PI) phosphodiesterase"/>
    <property type="match status" value="1"/>
</dbReference>
<feature type="region of interest" description="Disordered" evidence="1">
    <location>
        <begin position="133"/>
        <end position="206"/>
    </location>
</feature>
<accession>A0ABZ1FIR0</accession>
<dbReference type="EMBL" id="CP109106">
    <property type="protein sequence ID" value="WSB70317.1"/>
    <property type="molecule type" value="Genomic_DNA"/>
</dbReference>
<dbReference type="RefSeq" id="WP_326619874.1">
    <property type="nucleotide sequence ID" value="NZ_CP109106.1"/>
</dbReference>
<feature type="compositionally biased region" description="Pro residues" evidence="1">
    <location>
        <begin position="184"/>
        <end position="197"/>
    </location>
</feature>
<dbReference type="InterPro" id="IPR017946">
    <property type="entry name" value="PLC-like_Pdiesterase_TIM-brl"/>
</dbReference>
<evidence type="ECO:0000256" key="1">
    <source>
        <dbReference type="SAM" id="MobiDB-lite"/>
    </source>
</evidence>